<dbReference type="InterPro" id="IPR017907">
    <property type="entry name" value="Znf_RING_CS"/>
</dbReference>
<proteinExistence type="predicted"/>
<keyword evidence="10" id="KW-1185">Reference proteome</keyword>
<dbReference type="InterPro" id="IPR027806">
    <property type="entry name" value="HARBI1_dom"/>
</dbReference>
<sequence>MAEQATQVDHEEGEELVQDKNANTPGDQNEHAGTVLESPDVDSIEDHHPTQPEEESECPGCQSRGVLILPCGHKLCPTCIELSQGELGQAGCTICYGSQLMDSVLHTLLDALFNGQPRRHGIRPGAEEESMTGAESGGKAWSGYRVVEKEELCVQHNEMLTVFCLQDEQPLCQQCQTDEHEEHKCCSIEEAVHNCKTELQCAIQSLQEQLERLTSIRQTWEDTAAHIKSQSVQTAQILRDEFEKMHQYLRDEEAAMISQLKQEEEDKSQKMKEKIDRINNDIQMLTNSIRETEDAMDLDDFHFLKNYKKTSDRAQCREEEPEDEAQALLDVAKHQSCVQHRVWEKMLRIIQYCEQGDLRKDFHLSRPTVEELIHLLGDNDHGWGKAFEVLVFVYWLDCGTVYRLVSEAFDIPHTTCHGMVHRVSKNIQRVFRRVIQFPNRNELEEIGAGFQQLSGSPAFSKVAGSIDRCHARIVPPGQFAADYFNCSIPSSFRPSVTTRVAFWMSLWDSLAVAQRVLRCSPFYVHQLYPPPGWCLIGDGGYPCLDEPICLMTPFREPVQNAVEAGYNSRLSRARCVVDRAFGVLKTRWRSIFLKALEVKVVFVSEVIIDCLFLHNLCIGNWDVLEADEDGEGGDSEPLQQSGDSLRNRLAAAVSAPIDRIPVLQEHDYC</sequence>
<feature type="region of interest" description="Disordered" evidence="7">
    <location>
        <begin position="1"/>
        <end position="59"/>
    </location>
</feature>
<name>A0AAD3MMW4_LATJO</name>
<evidence type="ECO:0000313" key="10">
    <source>
        <dbReference type="Proteomes" id="UP001279410"/>
    </source>
</evidence>
<comment type="caution">
    <text evidence="9">The sequence shown here is derived from an EMBL/GenBank/DDBJ whole genome shotgun (WGS) entry which is preliminary data.</text>
</comment>
<evidence type="ECO:0000256" key="3">
    <source>
        <dbReference type="ARBA" id="ARBA00022771"/>
    </source>
</evidence>
<evidence type="ECO:0000256" key="6">
    <source>
        <dbReference type="SAM" id="Coils"/>
    </source>
</evidence>
<keyword evidence="4" id="KW-0862">Zinc</keyword>
<dbReference type="EMBL" id="BRZM01000024">
    <property type="protein sequence ID" value="GLD56436.1"/>
    <property type="molecule type" value="Genomic_DNA"/>
</dbReference>
<feature type="domain" description="B box-type" evidence="8">
    <location>
        <begin position="148"/>
        <end position="188"/>
    </location>
</feature>
<evidence type="ECO:0000259" key="8">
    <source>
        <dbReference type="PROSITE" id="PS50119"/>
    </source>
</evidence>
<dbReference type="SUPFAM" id="SSF57845">
    <property type="entry name" value="B-box zinc-binding domain"/>
    <property type="match status" value="1"/>
</dbReference>
<dbReference type="Pfam" id="PF00643">
    <property type="entry name" value="zf-B_box"/>
    <property type="match status" value="1"/>
</dbReference>
<evidence type="ECO:0000256" key="4">
    <source>
        <dbReference type="ARBA" id="ARBA00022833"/>
    </source>
</evidence>
<dbReference type="Proteomes" id="UP001279410">
    <property type="component" value="Unassembled WGS sequence"/>
</dbReference>
<dbReference type="SMART" id="SM00336">
    <property type="entry name" value="BBOX"/>
    <property type="match status" value="1"/>
</dbReference>
<reference evidence="9" key="1">
    <citation type="submission" date="2022-08" db="EMBL/GenBank/DDBJ databases">
        <title>Genome sequencing of akame (Lates japonicus).</title>
        <authorList>
            <person name="Hashiguchi Y."/>
            <person name="Takahashi H."/>
        </authorList>
    </citation>
    <scope>NUCLEOTIDE SEQUENCE</scope>
    <source>
        <strain evidence="9">Kochi</strain>
    </source>
</reference>
<dbReference type="Pfam" id="PF13359">
    <property type="entry name" value="DDE_Tnp_4"/>
    <property type="match status" value="1"/>
</dbReference>
<evidence type="ECO:0000256" key="7">
    <source>
        <dbReference type="SAM" id="MobiDB-lite"/>
    </source>
</evidence>
<gene>
    <name evidence="9" type="ORF">AKAME5_000878400</name>
</gene>
<evidence type="ECO:0000256" key="1">
    <source>
        <dbReference type="ARBA" id="ARBA00001968"/>
    </source>
</evidence>
<dbReference type="PANTHER" id="PTHR24103">
    <property type="entry name" value="E3 UBIQUITIN-PROTEIN LIGASE TRIM"/>
    <property type="match status" value="1"/>
</dbReference>
<evidence type="ECO:0000256" key="5">
    <source>
        <dbReference type="PROSITE-ProRule" id="PRU00024"/>
    </source>
</evidence>
<protein>
    <submittedName>
        <fullName evidence="9">Nuclease HARBI1</fullName>
    </submittedName>
</protein>
<organism evidence="9 10">
    <name type="scientific">Lates japonicus</name>
    <name type="common">Japanese lates</name>
    <dbReference type="NCBI Taxonomy" id="270547"/>
    <lineage>
        <taxon>Eukaryota</taxon>
        <taxon>Metazoa</taxon>
        <taxon>Chordata</taxon>
        <taxon>Craniata</taxon>
        <taxon>Vertebrata</taxon>
        <taxon>Euteleostomi</taxon>
        <taxon>Actinopterygii</taxon>
        <taxon>Neopterygii</taxon>
        <taxon>Teleostei</taxon>
        <taxon>Neoteleostei</taxon>
        <taxon>Acanthomorphata</taxon>
        <taxon>Carangaria</taxon>
        <taxon>Carangaria incertae sedis</taxon>
        <taxon>Centropomidae</taxon>
        <taxon>Lates</taxon>
    </lineage>
</organism>
<dbReference type="SMART" id="SM00184">
    <property type="entry name" value="RING"/>
    <property type="match status" value="1"/>
</dbReference>
<dbReference type="PROSITE" id="PS00518">
    <property type="entry name" value="ZF_RING_1"/>
    <property type="match status" value="1"/>
</dbReference>
<evidence type="ECO:0000313" key="9">
    <source>
        <dbReference type="EMBL" id="GLD56436.1"/>
    </source>
</evidence>
<keyword evidence="2" id="KW-0479">Metal-binding</keyword>
<comment type="cofactor">
    <cofactor evidence="1">
        <name>a divalent metal cation</name>
        <dbReference type="ChEBI" id="CHEBI:60240"/>
    </cofactor>
</comment>
<dbReference type="InterPro" id="IPR050143">
    <property type="entry name" value="TRIM/RBCC"/>
</dbReference>
<dbReference type="GO" id="GO:0008270">
    <property type="term" value="F:zinc ion binding"/>
    <property type="evidence" value="ECO:0007669"/>
    <property type="project" value="UniProtKB-KW"/>
</dbReference>
<accession>A0AAD3MMW4</accession>
<feature type="coiled-coil region" evidence="6">
    <location>
        <begin position="196"/>
        <end position="223"/>
    </location>
</feature>
<keyword evidence="6" id="KW-0175">Coiled coil</keyword>
<dbReference type="PROSITE" id="PS50119">
    <property type="entry name" value="ZF_BBOX"/>
    <property type="match status" value="1"/>
</dbReference>
<dbReference type="InterPro" id="IPR000315">
    <property type="entry name" value="Znf_B-box"/>
</dbReference>
<keyword evidence="3 5" id="KW-0863">Zinc-finger</keyword>
<dbReference type="Gene3D" id="3.30.160.60">
    <property type="entry name" value="Classic Zinc Finger"/>
    <property type="match status" value="1"/>
</dbReference>
<dbReference type="AlphaFoldDB" id="A0AAD3MMW4"/>
<feature type="coiled-coil region" evidence="6">
    <location>
        <begin position="257"/>
        <end position="295"/>
    </location>
</feature>
<evidence type="ECO:0000256" key="2">
    <source>
        <dbReference type="ARBA" id="ARBA00022723"/>
    </source>
</evidence>
<dbReference type="InterPro" id="IPR001841">
    <property type="entry name" value="Znf_RING"/>
</dbReference>